<keyword evidence="11" id="KW-0732">Signal</keyword>
<dbReference type="SUPFAM" id="SSF53649">
    <property type="entry name" value="Alkaline phosphatase-like"/>
    <property type="match status" value="1"/>
</dbReference>
<comment type="cofactor">
    <cofactor evidence="8">
        <name>Zn(2+)</name>
        <dbReference type="ChEBI" id="CHEBI:29105"/>
    </cofactor>
    <text evidence="8">Binds 2 Zn(2+) ions.</text>
</comment>
<feature type="binding site" evidence="8">
    <location>
        <position position="305"/>
    </location>
    <ligand>
        <name>Zn(2+)</name>
        <dbReference type="ChEBI" id="CHEBI:29105"/>
        <label>2</label>
    </ligand>
</feature>
<feature type="binding site" evidence="8">
    <location>
        <position position="258"/>
    </location>
    <ligand>
        <name>Mg(2+)</name>
        <dbReference type="ChEBI" id="CHEBI:18420"/>
    </ligand>
</feature>
<proteinExistence type="inferred from homology"/>
<dbReference type="InterPro" id="IPR018299">
    <property type="entry name" value="Alkaline_phosphatase_AS"/>
</dbReference>
<dbReference type="GO" id="GO:0004035">
    <property type="term" value="F:alkaline phosphatase activity"/>
    <property type="evidence" value="ECO:0007669"/>
    <property type="project" value="TreeGrafter"/>
</dbReference>
<dbReference type="GO" id="GO:0046872">
    <property type="term" value="F:metal ion binding"/>
    <property type="evidence" value="ECO:0007669"/>
    <property type="project" value="UniProtKB-KW"/>
</dbReference>
<feature type="chain" id="PRO_5026877315" evidence="11">
    <location>
        <begin position="24"/>
        <end position="539"/>
    </location>
</feature>
<comment type="cofactor">
    <cofactor evidence="8">
        <name>Mg(2+)</name>
        <dbReference type="ChEBI" id="CHEBI:18420"/>
    </cofactor>
    <text evidence="8">Binds 1 Mg(2+) ion.</text>
</comment>
<dbReference type="Gene3D" id="1.10.60.40">
    <property type="match status" value="1"/>
</dbReference>
<feature type="binding site" evidence="8">
    <location>
        <position position="45"/>
    </location>
    <ligand>
        <name>Zn(2+)</name>
        <dbReference type="ChEBI" id="CHEBI:29105"/>
        <label>2</label>
    </ligand>
</feature>
<protein>
    <submittedName>
        <fullName evidence="12">Alkaline phosphatase</fullName>
    </submittedName>
</protein>
<dbReference type="InterPro" id="IPR001952">
    <property type="entry name" value="Alkaline_phosphatase"/>
</dbReference>
<evidence type="ECO:0000256" key="7">
    <source>
        <dbReference type="PIRSR" id="PIRSR601952-1"/>
    </source>
</evidence>
<accession>A0A6L7HVI9</accession>
<feature type="binding site" evidence="8">
    <location>
        <position position="398"/>
    </location>
    <ligand>
        <name>Zn(2+)</name>
        <dbReference type="ChEBI" id="CHEBI:29105"/>
        <label>2</label>
    </ligand>
</feature>
<keyword evidence="4" id="KW-0378">Hydrolase</keyword>
<evidence type="ECO:0000256" key="2">
    <source>
        <dbReference type="ARBA" id="ARBA00022553"/>
    </source>
</evidence>
<keyword evidence="6 8" id="KW-0460">Magnesium</keyword>
<organism evidence="12 13">
    <name type="scientific">Shewanella insulae</name>
    <dbReference type="NCBI Taxonomy" id="2681496"/>
    <lineage>
        <taxon>Bacteria</taxon>
        <taxon>Pseudomonadati</taxon>
        <taxon>Pseudomonadota</taxon>
        <taxon>Gammaproteobacteria</taxon>
        <taxon>Alteromonadales</taxon>
        <taxon>Shewanellaceae</taxon>
        <taxon>Shewanella</taxon>
    </lineage>
</organism>
<evidence type="ECO:0000256" key="11">
    <source>
        <dbReference type="SAM" id="SignalP"/>
    </source>
</evidence>
<feature type="compositionally biased region" description="Polar residues" evidence="10">
    <location>
        <begin position="497"/>
        <end position="539"/>
    </location>
</feature>
<feature type="region of interest" description="Disordered" evidence="10">
    <location>
        <begin position="438"/>
        <end position="539"/>
    </location>
</feature>
<dbReference type="EMBL" id="WRPA01000002">
    <property type="protein sequence ID" value="MXR67664.1"/>
    <property type="molecule type" value="Genomic_DNA"/>
</dbReference>
<evidence type="ECO:0000256" key="3">
    <source>
        <dbReference type="ARBA" id="ARBA00022723"/>
    </source>
</evidence>
<sequence>MKLTRLSSLLCLGAALVSGSLWADNLLGPQTPPSRPKNIVIMVGDGMGPAYTSAYRYYQDNPSTLEIEQTVFDRLLVGNASTYPAPVSGYVTDSAAAATALATGVKTYNGAVSVDTDKRPVPTLLELAKQRGMSTGVTVTSQINHATPAAFLSHNESRRNYEALAESYLNTEADVMLGGGQKYFSGKLIAEFEAKGYQVLKDAALLDDVTRPKVMGLFADVQLPWAIDEPEARRLSTMTAKALELLSQNDQGFVLLVEGSLIDWAGHNNDIATAMAEMHEFAGAIEVVEQYVRQHQDTLLVVTADHNTGGLSIGTHGEYRWDSQVLRQINASPTQIAKQALAQDEWQGGVSSALGFTPSDEEFDLLDKARMQGEQVLTTGLKKLIDQRSNTGWTTGGHTGVDVQVFAAGPASTLFAGHQDNTDIAHKLISLLPKPIKAKPKPEKAQPDAAQQAIEVKTETEPKAETKAKDLLDSQILPEQNAKPAIEVKPNTKLLENDNQGDANEALQQAQELLSEGAESQSTAPVSQVDSQDYPLASS</sequence>
<feature type="active site" description="Phosphoserine intermediate" evidence="7">
    <location>
        <position position="94"/>
    </location>
</feature>
<gene>
    <name evidence="12" type="ORF">GNT65_03100</name>
</gene>
<feature type="binding site" evidence="8">
    <location>
        <position position="147"/>
    </location>
    <ligand>
        <name>Mg(2+)</name>
        <dbReference type="ChEBI" id="CHEBI:18420"/>
    </ligand>
</feature>
<keyword evidence="3 8" id="KW-0479">Metal-binding</keyword>
<evidence type="ECO:0000256" key="1">
    <source>
        <dbReference type="ARBA" id="ARBA00005984"/>
    </source>
</evidence>
<dbReference type="InterPro" id="IPR017850">
    <property type="entry name" value="Alkaline_phosphatase_core_sf"/>
</dbReference>
<dbReference type="Gene3D" id="3.40.720.10">
    <property type="entry name" value="Alkaline Phosphatase, subunit A"/>
    <property type="match status" value="1"/>
</dbReference>
<dbReference type="SMART" id="SM00098">
    <property type="entry name" value="alkPPc"/>
    <property type="match status" value="1"/>
</dbReference>
<dbReference type="Pfam" id="PF00245">
    <property type="entry name" value="Alk_phosphatase"/>
    <property type="match status" value="1"/>
</dbReference>
<evidence type="ECO:0000256" key="10">
    <source>
        <dbReference type="SAM" id="MobiDB-lite"/>
    </source>
</evidence>
<comment type="caution">
    <text evidence="12">The sequence shown here is derived from an EMBL/GenBank/DDBJ whole genome shotgun (WGS) entry which is preliminary data.</text>
</comment>
<feature type="signal peptide" evidence="11">
    <location>
        <begin position="1"/>
        <end position="23"/>
    </location>
</feature>
<feature type="binding site" evidence="8">
    <location>
        <position position="267"/>
    </location>
    <ligand>
        <name>Zn(2+)</name>
        <dbReference type="ChEBI" id="CHEBI:29105"/>
        <label>2</label>
    </ligand>
</feature>
<keyword evidence="13" id="KW-1185">Reference proteome</keyword>
<dbReference type="PANTHER" id="PTHR11596">
    <property type="entry name" value="ALKALINE PHOSPHATASE"/>
    <property type="match status" value="1"/>
</dbReference>
<feature type="binding site" evidence="8">
    <location>
        <position position="306"/>
    </location>
    <ligand>
        <name>Zn(2+)</name>
        <dbReference type="ChEBI" id="CHEBI:29105"/>
        <label>2</label>
    </ligand>
</feature>
<feature type="binding site" evidence="8">
    <location>
        <position position="45"/>
    </location>
    <ligand>
        <name>Mg(2+)</name>
        <dbReference type="ChEBI" id="CHEBI:18420"/>
    </ligand>
</feature>
<evidence type="ECO:0000256" key="6">
    <source>
        <dbReference type="ARBA" id="ARBA00022842"/>
    </source>
</evidence>
<evidence type="ECO:0000256" key="4">
    <source>
        <dbReference type="ARBA" id="ARBA00022801"/>
    </source>
</evidence>
<comment type="similarity">
    <text evidence="1 9">Belongs to the alkaline phosphatase family.</text>
</comment>
<evidence type="ECO:0000313" key="13">
    <source>
        <dbReference type="Proteomes" id="UP000474778"/>
    </source>
</evidence>
<keyword evidence="2" id="KW-0597">Phosphoprotein</keyword>
<name>A0A6L7HVI9_9GAMM</name>
<reference evidence="12 13" key="1">
    <citation type="submission" date="2019-12" db="EMBL/GenBank/DDBJ databases">
        <title>Shewanella insulae sp. nov., isolated from a tidal flat.</title>
        <authorList>
            <person name="Yoon J.-H."/>
        </authorList>
    </citation>
    <scope>NUCLEOTIDE SEQUENCE [LARGE SCALE GENOMIC DNA]</scope>
    <source>
        <strain evidence="12 13">JBTF-M18</strain>
    </source>
</reference>
<dbReference type="PRINTS" id="PR00113">
    <property type="entry name" value="ALKPHPHTASE"/>
</dbReference>
<dbReference type="Proteomes" id="UP000474778">
    <property type="component" value="Unassembled WGS sequence"/>
</dbReference>
<keyword evidence="5 8" id="KW-0862">Zinc</keyword>
<evidence type="ECO:0000256" key="9">
    <source>
        <dbReference type="RuleBase" id="RU003946"/>
    </source>
</evidence>
<feature type="binding site" evidence="8">
    <location>
        <position position="145"/>
    </location>
    <ligand>
        <name>Mg(2+)</name>
        <dbReference type="ChEBI" id="CHEBI:18420"/>
    </ligand>
</feature>
<dbReference type="AlphaFoldDB" id="A0A6L7HVI9"/>
<evidence type="ECO:0000313" key="12">
    <source>
        <dbReference type="EMBL" id="MXR67664.1"/>
    </source>
</evidence>
<evidence type="ECO:0000256" key="5">
    <source>
        <dbReference type="ARBA" id="ARBA00022833"/>
    </source>
</evidence>
<dbReference type="PANTHER" id="PTHR11596:SF5">
    <property type="entry name" value="ALKALINE PHOSPHATASE"/>
    <property type="match status" value="1"/>
</dbReference>
<feature type="binding site" evidence="8">
    <location>
        <position position="263"/>
    </location>
    <ligand>
        <name>Zn(2+)</name>
        <dbReference type="ChEBI" id="CHEBI:29105"/>
        <label>2</label>
    </ligand>
</feature>
<dbReference type="CDD" id="cd16012">
    <property type="entry name" value="ALP"/>
    <property type="match status" value="1"/>
</dbReference>
<dbReference type="PROSITE" id="PS00123">
    <property type="entry name" value="ALKALINE_PHOSPHATASE"/>
    <property type="match status" value="1"/>
</dbReference>
<evidence type="ECO:0000256" key="8">
    <source>
        <dbReference type="PIRSR" id="PIRSR601952-2"/>
    </source>
</evidence>
<feature type="compositionally biased region" description="Basic and acidic residues" evidence="10">
    <location>
        <begin position="456"/>
        <end position="472"/>
    </location>
</feature>